<sequence>MDIDKESPGISVGSACVGKPDQSLAVPAFQAKTYLVTLPRELVLEIINHCVKTGEHTPRKKRDVARLSLVTKFLREKCIPFIFTTMKIWTPYHKLLSNMRAIDGNRILHVVRHLEINLLSGGKNRTWKPKTAARLAILLSHMPCLSDLCLNLLHDRTFAPSLEAQLLKKRVVLPAVKQFHYAFKISKTSASVNFIPRVFPQLDALYLNEFHDFSLSDIFGLSKVAKSLNLKTNSLQKARWEFDHVSEIYDFFPDVTCLILNGELDSDLMISELIPIFEPFRLLKVLALTDLVDPDELNVDDIQQDLIANCEVCNPGEEDESGGIEPGDECDGNHYWEAYDLAWENREEEEDPGENAKALFRMCPSLESVYFPAGFPAVSHIQARRFTPVKDESGDFEEVREEKGLCWPAISEYVRVHELD</sequence>
<proteinExistence type="predicted"/>
<name>A0AAE0DCT1_COLKA</name>
<accession>A0AAE0DCT1</accession>
<evidence type="ECO:0000313" key="1">
    <source>
        <dbReference type="EMBL" id="KAK2776591.1"/>
    </source>
</evidence>
<dbReference type="Proteomes" id="UP001281614">
    <property type="component" value="Unassembled WGS sequence"/>
</dbReference>
<dbReference type="AlphaFoldDB" id="A0AAE0DCT1"/>
<protein>
    <submittedName>
        <fullName evidence="1">F-box domain-containing protein</fullName>
    </submittedName>
</protein>
<organism evidence="1 2">
    <name type="scientific">Colletotrichum kahawae</name>
    <name type="common">Coffee berry disease fungus</name>
    <dbReference type="NCBI Taxonomy" id="34407"/>
    <lineage>
        <taxon>Eukaryota</taxon>
        <taxon>Fungi</taxon>
        <taxon>Dikarya</taxon>
        <taxon>Ascomycota</taxon>
        <taxon>Pezizomycotina</taxon>
        <taxon>Sordariomycetes</taxon>
        <taxon>Hypocreomycetidae</taxon>
        <taxon>Glomerellales</taxon>
        <taxon>Glomerellaceae</taxon>
        <taxon>Colletotrichum</taxon>
        <taxon>Colletotrichum gloeosporioides species complex</taxon>
    </lineage>
</organism>
<dbReference type="EMBL" id="VYYT01000026">
    <property type="protein sequence ID" value="KAK2776591.1"/>
    <property type="molecule type" value="Genomic_DNA"/>
</dbReference>
<reference evidence="1" key="1">
    <citation type="submission" date="2023-02" db="EMBL/GenBank/DDBJ databases">
        <title>Colletotrichum kahawae CIFC_Que2 genome sequencing and assembly.</title>
        <authorList>
            <person name="Baroncelli R."/>
        </authorList>
    </citation>
    <scope>NUCLEOTIDE SEQUENCE</scope>
    <source>
        <strain evidence="1">CIFC_Que2</strain>
    </source>
</reference>
<comment type="caution">
    <text evidence="1">The sequence shown here is derived from an EMBL/GenBank/DDBJ whole genome shotgun (WGS) entry which is preliminary data.</text>
</comment>
<keyword evidence="2" id="KW-1185">Reference proteome</keyword>
<evidence type="ECO:0000313" key="2">
    <source>
        <dbReference type="Proteomes" id="UP001281614"/>
    </source>
</evidence>
<gene>
    <name evidence="1" type="ORF">CKAH01_12364</name>
</gene>